<dbReference type="Gene3D" id="3.40.50.300">
    <property type="entry name" value="P-loop containing nucleotide triphosphate hydrolases"/>
    <property type="match status" value="1"/>
</dbReference>
<sequence length="496" mass="54917">MRDTRIEVTSNSPARAVGRWMVRHPRSVSTAAVITPAVVLVGYQAMLMTAGVAVLAGASWRVLDAPTFDRFAGRLLRAWWRRWAVYHRQWLRILVACNLTTSDHRGAVLVPKLRRVRSTWAWDTLFIDLAKGQQPEDVGGVLDRIANSFRARSASLRVLKPGRVAVDLQRREPFDEMPIPLAGLSDSTEVERLRRVVVGRDEYGRDFALDLLKRDLHVLLAGETGAGKGSWLWGLLRSLAPLIRAGVVRVWVIDPKGGMEFGAGREMFHRFATDDRTGLAVMREYTTVLDARKTELGNQGVRTAEPSAETPIELLICDELAAMTAYTTTKSDKAEFETLLSKALTQYRAVGGRIVAATQEPTKDVVPMRGLFPTKIALRLAQSSYVDMCLGEGVRDLGAFADKIPDYMPGVAYAKQDGRREALRVRAAFTADADIAELVEFTTSGGAVVPIRRPIGDDAIAPARDGWADTDFEELEDDEVEEIAYFDGEDEEEESA</sequence>
<dbReference type="EMBL" id="JBGEHV010000023">
    <property type="protein sequence ID" value="MEY8040558.1"/>
    <property type="molecule type" value="Genomic_DNA"/>
</dbReference>
<name>A0ABV4CHM6_9PSEU</name>
<organism evidence="5 6">
    <name type="scientific">Saccharopolyspora cebuensis</name>
    <dbReference type="NCBI Taxonomy" id="418759"/>
    <lineage>
        <taxon>Bacteria</taxon>
        <taxon>Bacillati</taxon>
        <taxon>Actinomycetota</taxon>
        <taxon>Actinomycetes</taxon>
        <taxon>Pseudonocardiales</taxon>
        <taxon>Pseudonocardiaceae</taxon>
        <taxon>Saccharopolyspora</taxon>
    </lineage>
</organism>
<evidence type="ECO:0000313" key="6">
    <source>
        <dbReference type="Proteomes" id="UP001564626"/>
    </source>
</evidence>
<protein>
    <submittedName>
        <fullName evidence="5">FtsK/SpoIIIE domain-containing protein</fullName>
    </submittedName>
</protein>
<dbReference type="SUPFAM" id="SSF52540">
    <property type="entry name" value="P-loop containing nucleoside triphosphate hydrolases"/>
    <property type="match status" value="1"/>
</dbReference>
<evidence type="ECO:0000256" key="3">
    <source>
        <dbReference type="PROSITE-ProRule" id="PRU00289"/>
    </source>
</evidence>
<feature type="binding site" evidence="3">
    <location>
        <begin position="222"/>
        <end position="229"/>
    </location>
    <ligand>
        <name>ATP</name>
        <dbReference type="ChEBI" id="CHEBI:30616"/>
    </ligand>
</feature>
<dbReference type="InterPro" id="IPR050206">
    <property type="entry name" value="FtsK/SpoIIIE/SftA"/>
</dbReference>
<dbReference type="RefSeq" id="WP_369774903.1">
    <property type="nucleotide sequence ID" value="NZ_JBGEHV010000023.1"/>
</dbReference>
<evidence type="ECO:0000256" key="2">
    <source>
        <dbReference type="ARBA" id="ARBA00022840"/>
    </source>
</evidence>
<gene>
    <name evidence="5" type="ORF">AB8O55_14225</name>
</gene>
<accession>A0ABV4CHM6</accession>
<dbReference type="Pfam" id="PF01580">
    <property type="entry name" value="FtsK_SpoIIIE"/>
    <property type="match status" value="1"/>
</dbReference>
<keyword evidence="6" id="KW-1185">Reference proteome</keyword>
<reference evidence="5 6" key="1">
    <citation type="submission" date="2024-08" db="EMBL/GenBank/DDBJ databases">
        <title>Genome mining of Saccharopolyspora cebuensis PGLac3 from Nigerian medicinal plant.</title>
        <authorList>
            <person name="Ezeobiora C.E."/>
            <person name="Igbokwe N.H."/>
            <person name="Amin D.H."/>
            <person name="Mendie U.E."/>
        </authorList>
    </citation>
    <scope>NUCLEOTIDE SEQUENCE [LARGE SCALE GENOMIC DNA]</scope>
    <source>
        <strain evidence="5 6">PGLac3</strain>
    </source>
</reference>
<dbReference type="Proteomes" id="UP001564626">
    <property type="component" value="Unassembled WGS sequence"/>
</dbReference>
<feature type="domain" description="FtsK" evidence="4">
    <location>
        <begin position="204"/>
        <end position="387"/>
    </location>
</feature>
<comment type="caution">
    <text evidence="5">The sequence shown here is derived from an EMBL/GenBank/DDBJ whole genome shotgun (WGS) entry which is preliminary data.</text>
</comment>
<dbReference type="PANTHER" id="PTHR22683">
    <property type="entry name" value="SPORULATION PROTEIN RELATED"/>
    <property type="match status" value="1"/>
</dbReference>
<dbReference type="InterPro" id="IPR002543">
    <property type="entry name" value="FtsK_dom"/>
</dbReference>
<proteinExistence type="predicted"/>
<evidence type="ECO:0000256" key="1">
    <source>
        <dbReference type="ARBA" id="ARBA00022741"/>
    </source>
</evidence>
<evidence type="ECO:0000259" key="4">
    <source>
        <dbReference type="PROSITE" id="PS50901"/>
    </source>
</evidence>
<dbReference type="InterPro" id="IPR027417">
    <property type="entry name" value="P-loop_NTPase"/>
</dbReference>
<dbReference type="PROSITE" id="PS50901">
    <property type="entry name" value="FTSK"/>
    <property type="match status" value="1"/>
</dbReference>
<evidence type="ECO:0000313" key="5">
    <source>
        <dbReference type="EMBL" id="MEY8040558.1"/>
    </source>
</evidence>
<keyword evidence="2 3" id="KW-0067">ATP-binding</keyword>
<dbReference type="CDD" id="cd01127">
    <property type="entry name" value="TrwB_TraG_TraD_VirD4"/>
    <property type="match status" value="1"/>
</dbReference>
<dbReference type="PANTHER" id="PTHR22683:SF41">
    <property type="entry name" value="DNA TRANSLOCASE FTSK"/>
    <property type="match status" value="1"/>
</dbReference>
<keyword evidence="1 3" id="KW-0547">Nucleotide-binding</keyword>